<feature type="region of interest" description="Disordered" evidence="1">
    <location>
        <begin position="1"/>
        <end position="27"/>
    </location>
</feature>
<feature type="compositionally biased region" description="Basic and acidic residues" evidence="1">
    <location>
        <begin position="13"/>
        <end position="27"/>
    </location>
</feature>
<gene>
    <name evidence="2" type="ORF">DIS24_g10685</name>
</gene>
<evidence type="ECO:0000313" key="3">
    <source>
        <dbReference type="Proteomes" id="UP001175001"/>
    </source>
</evidence>
<reference evidence="2" key="1">
    <citation type="submission" date="2023-06" db="EMBL/GenBank/DDBJ databases">
        <title>Multi-omics analyses reveal the molecular pathogenesis toolkit of Lasiodiplodia hormozganensis, a cross-kingdom pathogen.</title>
        <authorList>
            <person name="Felix C."/>
            <person name="Meneses R."/>
            <person name="Goncalves M.F.M."/>
            <person name="Tilleman L."/>
            <person name="Duarte A.S."/>
            <person name="Jorrin-Novo J.V."/>
            <person name="Van De Peer Y."/>
            <person name="Deforce D."/>
            <person name="Van Nieuwerburgh F."/>
            <person name="Esteves A.C."/>
            <person name="Alves A."/>
        </authorList>
    </citation>
    <scope>NUCLEOTIDE SEQUENCE</scope>
    <source>
        <strain evidence="2">CBS 339.90</strain>
    </source>
</reference>
<comment type="caution">
    <text evidence="2">The sequence shown here is derived from an EMBL/GenBank/DDBJ whole genome shotgun (WGS) entry which is preliminary data.</text>
</comment>
<evidence type="ECO:0000256" key="1">
    <source>
        <dbReference type="SAM" id="MobiDB-lite"/>
    </source>
</evidence>
<protein>
    <submittedName>
        <fullName evidence="2">Uncharacterized protein</fullName>
    </submittedName>
</protein>
<dbReference type="AlphaFoldDB" id="A0AA39XP21"/>
<sequence>MQRRDATTTTAAKPKDDGRLRRGSAEDVRRFQDGDEVAMAIEDRGQVVRANFVVRRGRLNAQEGRWEYQLWHEDGTAYDAGHWFRETELS</sequence>
<dbReference type="Proteomes" id="UP001175001">
    <property type="component" value="Unassembled WGS sequence"/>
</dbReference>
<organism evidence="2 3">
    <name type="scientific">Lasiodiplodia hormozganensis</name>
    <dbReference type="NCBI Taxonomy" id="869390"/>
    <lineage>
        <taxon>Eukaryota</taxon>
        <taxon>Fungi</taxon>
        <taxon>Dikarya</taxon>
        <taxon>Ascomycota</taxon>
        <taxon>Pezizomycotina</taxon>
        <taxon>Dothideomycetes</taxon>
        <taxon>Dothideomycetes incertae sedis</taxon>
        <taxon>Botryosphaeriales</taxon>
        <taxon>Botryosphaeriaceae</taxon>
        <taxon>Lasiodiplodia</taxon>
    </lineage>
</organism>
<proteinExistence type="predicted"/>
<evidence type="ECO:0000313" key="2">
    <source>
        <dbReference type="EMBL" id="KAK0637588.1"/>
    </source>
</evidence>
<keyword evidence="3" id="KW-1185">Reference proteome</keyword>
<dbReference type="EMBL" id="JAUJDW010000122">
    <property type="protein sequence ID" value="KAK0637588.1"/>
    <property type="molecule type" value="Genomic_DNA"/>
</dbReference>
<accession>A0AA39XP21</accession>
<name>A0AA39XP21_9PEZI</name>